<dbReference type="EMBL" id="LN649230">
    <property type="protein sequence ID" value="CEI61007.1"/>
    <property type="molecule type" value="Genomic_DNA"/>
</dbReference>
<dbReference type="AlphaFoldDB" id="A0A2L2T9P2"/>
<reference evidence="2" key="1">
    <citation type="submission" date="2014-10" db="EMBL/GenBank/DDBJ databases">
        <authorList>
            <person name="King R."/>
        </authorList>
    </citation>
    <scope>NUCLEOTIDE SEQUENCE [LARGE SCALE GENOMIC DNA]</scope>
    <source>
        <strain evidence="2">A3/5</strain>
    </source>
</reference>
<accession>A0A2L2T9P2</accession>
<organism evidence="1 2">
    <name type="scientific">Fusarium venenatum</name>
    <dbReference type="NCBI Taxonomy" id="56646"/>
    <lineage>
        <taxon>Eukaryota</taxon>
        <taxon>Fungi</taxon>
        <taxon>Dikarya</taxon>
        <taxon>Ascomycota</taxon>
        <taxon>Pezizomycotina</taxon>
        <taxon>Sordariomycetes</taxon>
        <taxon>Hypocreomycetidae</taxon>
        <taxon>Hypocreales</taxon>
        <taxon>Nectriaceae</taxon>
        <taxon>Fusarium</taxon>
    </lineage>
</organism>
<evidence type="ECO:0000313" key="2">
    <source>
        <dbReference type="Proteomes" id="UP000245910"/>
    </source>
</evidence>
<proteinExistence type="predicted"/>
<sequence>MVLNRYTVTSEEAIQFYRQPQISLRPKEATSEELNLRADEIFSDSDTSPGVVTMTDAVPLGALFK</sequence>
<protein>
    <submittedName>
        <fullName evidence="1">Uncharacterized protein</fullName>
    </submittedName>
</protein>
<evidence type="ECO:0000313" key="1">
    <source>
        <dbReference type="EMBL" id="CEI61007.1"/>
    </source>
</evidence>
<dbReference type="Proteomes" id="UP000245910">
    <property type="component" value="Chromosome II"/>
</dbReference>
<name>A0A2L2T9P2_9HYPO</name>
<keyword evidence="2" id="KW-1185">Reference proteome</keyword>